<proteinExistence type="predicted"/>
<gene>
    <name evidence="2" type="ORF">GRF29_164g655885</name>
</gene>
<evidence type="ECO:0000313" key="2">
    <source>
        <dbReference type="EMBL" id="KAK3201791.1"/>
    </source>
</evidence>
<feature type="domain" description="ABM" evidence="1">
    <location>
        <begin position="12"/>
        <end position="65"/>
    </location>
</feature>
<comment type="caution">
    <text evidence="2">The sequence shown here is derived from an EMBL/GenBank/DDBJ whole genome shotgun (WGS) entry which is preliminary data.</text>
</comment>
<evidence type="ECO:0000259" key="1">
    <source>
        <dbReference type="Pfam" id="PF03992"/>
    </source>
</evidence>
<dbReference type="InterPro" id="IPR007138">
    <property type="entry name" value="ABM_dom"/>
</dbReference>
<keyword evidence="3" id="KW-1185">Reference proteome</keyword>
<dbReference type="Gene3D" id="3.30.70.100">
    <property type="match status" value="1"/>
</dbReference>
<sequence length="119" mass="13760">MSSEPYTGPGFSLHVTLYIDPAQLDAFFEAFKPAYDAVTAEPENVFFEVYQDPHVPGKLKLVENWNASLEWLTTVQIAKDYYKPYLAKTEPMWVKPREHEILQRIPGNKWTSVKQALLK</sequence>
<dbReference type="Proteomes" id="UP001280581">
    <property type="component" value="Unassembled WGS sequence"/>
</dbReference>
<dbReference type="InterPro" id="IPR011008">
    <property type="entry name" value="Dimeric_a/b-barrel"/>
</dbReference>
<evidence type="ECO:0000313" key="3">
    <source>
        <dbReference type="Proteomes" id="UP001280581"/>
    </source>
</evidence>
<dbReference type="SUPFAM" id="SSF54909">
    <property type="entry name" value="Dimeric alpha+beta barrel"/>
    <property type="match status" value="1"/>
</dbReference>
<name>A0AAN6LQX0_9PLEO</name>
<reference evidence="2 3" key="1">
    <citation type="submission" date="2021-02" db="EMBL/GenBank/DDBJ databases">
        <title>Genome assembly of Pseudopithomyces chartarum.</title>
        <authorList>
            <person name="Jauregui R."/>
            <person name="Singh J."/>
            <person name="Voisey C."/>
        </authorList>
    </citation>
    <scope>NUCLEOTIDE SEQUENCE [LARGE SCALE GENOMIC DNA]</scope>
    <source>
        <strain evidence="2 3">AGR01</strain>
    </source>
</reference>
<dbReference type="EMBL" id="WVTA01000015">
    <property type="protein sequence ID" value="KAK3201791.1"/>
    <property type="molecule type" value="Genomic_DNA"/>
</dbReference>
<organism evidence="2 3">
    <name type="scientific">Pseudopithomyces chartarum</name>
    <dbReference type="NCBI Taxonomy" id="1892770"/>
    <lineage>
        <taxon>Eukaryota</taxon>
        <taxon>Fungi</taxon>
        <taxon>Dikarya</taxon>
        <taxon>Ascomycota</taxon>
        <taxon>Pezizomycotina</taxon>
        <taxon>Dothideomycetes</taxon>
        <taxon>Pleosporomycetidae</taxon>
        <taxon>Pleosporales</taxon>
        <taxon>Massarineae</taxon>
        <taxon>Didymosphaeriaceae</taxon>
        <taxon>Pseudopithomyces</taxon>
    </lineage>
</organism>
<dbReference type="AlphaFoldDB" id="A0AAN6LQX0"/>
<dbReference type="Pfam" id="PF03992">
    <property type="entry name" value="ABM"/>
    <property type="match status" value="1"/>
</dbReference>
<accession>A0AAN6LQX0</accession>
<protein>
    <recommendedName>
        <fullName evidence="1">ABM domain-containing protein</fullName>
    </recommendedName>
</protein>